<dbReference type="RefSeq" id="XP_009551769.1">
    <property type="nucleotide sequence ID" value="XM_009553474.1"/>
</dbReference>
<name>W4JVL9_HETIT</name>
<dbReference type="HOGENOM" id="CLU_173717_0_0_1"/>
<protein>
    <submittedName>
        <fullName evidence="1">Uncharacterized protein</fullName>
    </submittedName>
</protein>
<dbReference type="OrthoDB" id="3269417at2759"/>
<organism evidence="1 2">
    <name type="scientific">Heterobasidion irregulare (strain TC 32-1)</name>
    <dbReference type="NCBI Taxonomy" id="747525"/>
    <lineage>
        <taxon>Eukaryota</taxon>
        <taxon>Fungi</taxon>
        <taxon>Dikarya</taxon>
        <taxon>Basidiomycota</taxon>
        <taxon>Agaricomycotina</taxon>
        <taxon>Agaricomycetes</taxon>
        <taxon>Russulales</taxon>
        <taxon>Bondarzewiaceae</taxon>
        <taxon>Heterobasidion</taxon>
        <taxon>Heterobasidion annosum species complex</taxon>
    </lineage>
</organism>
<reference evidence="1 2" key="1">
    <citation type="journal article" date="2012" name="New Phytol.">
        <title>Insight into trade-off between wood decay and parasitism from the genome of a fungal forest pathogen.</title>
        <authorList>
            <person name="Olson A."/>
            <person name="Aerts A."/>
            <person name="Asiegbu F."/>
            <person name="Belbahri L."/>
            <person name="Bouzid O."/>
            <person name="Broberg A."/>
            <person name="Canback B."/>
            <person name="Coutinho P.M."/>
            <person name="Cullen D."/>
            <person name="Dalman K."/>
            <person name="Deflorio G."/>
            <person name="van Diepen L.T."/>
            <person name="Dunand C."/>
            <person name="Duplessis S."/>
            <person name="Durling M."/>
            <person name="Gonthier P."/>
            <person name="Grimwood J."/>
            <person name="Fossdal C.G."/>
            <person name="Hansson D."/>
            <person name="Henrissat B."/>
            <person name="Hietala A."/>
            <person name="Himmelstrand K."/>
            <person name="Hoffmeister D."/>
            <person name="Hogberg N."/>
            <person name="James T.Y."/>
            <person name="Karlsson M."/>
            <person name="Kohler A."/>
            <person name="Kues U."/>
            <person name="Lee Y.H."/>
            <person name="Lin Y.C."/>
            <person name="Lind M."/>
            <person name="Lindquist E."/>
            <person name="Lombard V."/>
            <person name="Lucas S."/>
            <person name="Lunden K."/>
            <person name="Morin E."/>
            <person name="Murat C."/>
            <person name="Park J."/>
            <person name="Raffaello T."/>
            <person name="Rouze P."/>
            <person name="Salamov A."/>
            <person name="Schmutz J."/>
            <person name="Solheim H."/>
            <person name="Stahlberg J."/>
            <person name="Velez H."/>
            <person name="de Vries R.P."/>
            <person name="Wiebenga A."/>
            <person name="Woodward S."/>
            <person name="Yakovlev I."/>
            <person name="Garbelotto M."/>
            <person name="Martin F."/>
            <person name="Grigoriev I.V."/>
            <person name="Stenlid J."/>
        </authorList>
    </citation>
    <scope>NUCLEOTIDE SEQUENCE [LARGE SCALE GENOMIC DNA]</scope>
    <source>
        <strain evidence="1 2">TC 32-1</strain>
    </source>
</reference>
<dbReference type="STRING" id="747525.W4JVL9"/>
<dbReference type="InParanoid" id="W4JVL9"/>
<dbReference type="GeneID" id="20668919"/>
<dbReference type="EMBL" id="KI925464">
    <property type="protein sequence ID" value="ETW76906.1"/>
    <property type="molecule type" value="Genomic_DNA"/>
</dbReference>
<dbReference type="Proteomes" id="UP000030671">
    <property type="component" value="Unassembled WGS sequence"/>
</dbReference>
<sequence>NVSAIKKLAARDYEDMLQCAIPCFEGLLEEPHNRIVMDLLFELVTWHALAKLHLHTDTTLRIFEQVTTSLGALIRKFVLITCVHFDTKELPSEEAAR</sequence>
<feature type="non-terminal residue" evidence="1">
    <location>
        <position position="97"/>
    </location>
</feature>
<feature type="non-terminal residue" evidence="1">
    <location>
        <position position="1"/>
    </location>
</feature>
<gene>
    <name evidence="1" type="ORF">HETIRDRAFT_242215</name>
</gene>
<accession>W4JVL9</accession>
<keyword evidence="2" id="KW-1185">Reference proteome</keyword>
<proteinExistence type="predicted"/>
<dbReference type="KEGG" id="hir:HETIRDRAFT_242215"/>
<evidence type="ECO:0000313" key="2">
    <source>
        <dbReference type="Proteomes" id="UP000030671"/>
    </source>
</evidence>
<dbReference type="AlphaFoldDB" id="W4JVL9"/>
<evidence type="ECO:0000313" key="1">
    <source>
        <dbReference type="EMBL" id="ETW76906.1"/>
    </source>
</evidence>